<dbReference type="PANTHER" id="PTHR10794:SF63">
    <property type="entry name" value="ALPHA_BETA HYDROLASE 1, ISOFORM A"/>
    <property type="match status" value="1"/>
</dbReference>
<keyword evidence="6" id="KW-1185">Reference proteome</keyword>
<feature type="domain" description="Serine aminopeptidase S33" evidence="4">
    <location>
        <begin position="964"/>
        <end position="1075"/>
    </location>
</feature>
<keyword evidence="3" id="KW-0472">Membrane</keyword>
<dbReference type="SUPFAM" id="SSF53474">
    <property type="entry name" value="alpha/beta-Hydrolases"/>
    <property type="match status" value="2"/>
</dbReference>
<dbReference type="Proteomes" id="UP001295423">
    <property type="component" value="Unassembled WGS sequence"/>
</dbReference>
<dbReference type="Pfam" id="PF12146">
    <property type="entry name" value="Hydrolase_4"/>
    <property type="match status" value="2"/>
</dbReference>
<feature type="compositionally biased region" description="Polar residues" evidence="2">
    <location>
        <begin position="364"/>
        <end position="379"/>
    </location>
</feature>
<feature type="transmembrane region" description="Helical" evidence="3">
    <location>
        <begin position="7"/>
        <end position="27"/>
    </location>
</feature>
<evidence type="ECO:0000259" key="4">
    <source>
        <dbReference type="Pfam" id="PF12146"/>
    </source>
</evidence>
<feature type="region of interest" description="Disordered" evidence="2">
    <location>
        <begin position="223"/>
        <end position="249"/>
    </location>
</feature>
<dbReference type="AlphaFoldDB" id="A0AAD2JKM0"/>
<evidence type="ECO:0000256" key="2">
    <source>
        <dbReference type="SAM" id="MobiDB-lite"/>
    </source>
</evidence>
<dbReference type="EMBL" id="CAKOGP040001992">
    <property type="protein sequence ID" value="CAJ1959389.1"/>
    <property type="molecule type" value="Genomic_DNA"/>
</dbReference>
<evidence type="ECO:0000256" key="1">
    <source>
        <dbReference type="ARBA" id="ARBA00010884"/>
    </source>
</evidence>
<keyword evidence="3" id="KW-1133">Transmembrane helix</keyword>
<feature type="compositionally biased region" description="Acidic residues" evidence="2">
    <location>
        <begin position="387"/>
        <end position="399"/>
    </location>
</feature>
<dbReference type="PANTHER" id="PTHR10794">
    <property type="entry name" value="ABHYDROLASE DOMAIN-CONTAINING PROTEIN"/>
    <property type="match status" value="1"/>
</dbReference>
<accession>A0AAD2JKM0</accession>
<dbReference type="Gene3D" id="3.40.50.1820">
    <property type="entry name" value="alpha/beta hydrolase"/>
    <property type="match status" value="2"/>
</dbReference>
<dbReference type="InterPro" id="IPR029058">
    <property type="entry name" value="AB_hydrolase_fold"/>
</dbReference>
<organism evidence="5 6">
    <name type="scientific">Cylindrotheca closterium</name>
    <dbReference type="NCBI Taxonomy" id="2856"/>
    <lineage>
        <taxon>Eukaryota</taxon>
        <taxon>Sar</taxon>
        <taxon>Stramenopiles</taxon>
        <taxon>Ochrophyta</taxon>
        <taxon>Bacillariophyta</taxon>
        <taxon>Bacillariophyceae</taxon>
        <taxon>Bacillariophycidae</taxon>
        <taxon>Bacillariales</taxon>
        <taxon>Bacillariaceae</taxon>
        <taxon>Cylindrotheca</taxon>
    </lineage>
</organism>
<reference evidence="5" key="1">
    <citation type="submission" date="2023-08" db="EMBL/GenBank/DDBJ databases">
        <authorList>
            <person name="Audoor S."/>
            <person name="Bilcke G."/>
        </authorList>
    </citation>
    <scope>NUCLEOTIDE SEQUENCE</scope>
</reference>
<comment type="caution">
    <text evidence="5">The sequence shown here is derived from an EMBL/GenBank/DDBJ whole genome shotgun (WGS) entry which is preliminary data.</text>
</comment>
<protein>
    <recommendedName>
        <fullName evidence="4">Serine aminopeptidase S33 domain-containing protein</fullName>
    </recommendedName>
</protein>
<feature type="compositionally biased region" description="Polar residues" evidence="2">
    <location>
        <begin position="237"/>
        <end position="249"/>
    </location>
</feature>
<dbReference type="GO" id="GO:0047372">
    <property type="term" value="F:monoacylglycerol lipase activity"/>
    <property type="evidence" value="ECO:0007669"/>
    <property type="project" value="TreeGrafter"/>
</dbReference>
<evidence type="ECO:0000256" key="3">
    <source>
        <dbReference type="SAM" id="Phobius"/>
    </source>
</evidence>
<name>A0AAD2JKM0_9STRA</name>
<evidence type="ECO:0000313" key="5">
    <source>
        <dbReference type="EMBL" id="CAJ1959389.1"/>
    </source>
</evidence>
<feature type="region of interest" description="Disordered" evidence="2">
    <location>
        <begin position="59"/>
        <end position="80"/>
    </location>
</feature>
<sequence>MRRTGQTFFLCYLGIQTWLLFEIIVMITPPAVVHGFSLVSSPRQQITDAKWTMTPSVSLSQAIEPSSDVPESSRDEDSSTTTMTNIQMAAWCLSQQLIMVLQREELSWRIQQEEDDDDDLQSMGRIANKKRKKTQQMIRWLNTRLLFGCTALEWVQQQAASTTTMDYDNYDYNYDKIGEDIQEELQAMLDFSEFSSPFLDDEGGEEYFDCDDNFAQEFGTANNVSSEDERELDSSEAQMDNVQEESQSGASLPIFDFGKPLEIVQSDVPPLRNCYPMTAVTNTDSSNLRDSRAIKILADEEEYSRALLFHDRDTTDEADAMIEHQEDDKEDDGLWPETSSSIDFLDDQPTFETSNRYSIKQTPEIQSNSNMEGTITEPLTPQIIPMNDDDDDDDDDDENERLGNGLDHHQQHQQLILEATIHDIDVTEGKDAMPANVLTKQSEEMDSLVVQDGPVVDEEPSSISTSSALSHADKMKLYKASAVIAHSFPTNDFDPPIWTRNGNLQTIGGFLARGKNPALVEFEWDERKRMETPDGDFFVVDWKFSDLDEHVGRPSSEVPLVLLCHGLQSNSDSNVAKDMARAFNSVGMDVACINFRGCSDEINRGPLGYHLGFTDDLKLMLEHVSQSRNGSKLYLSGFSLGANVVTKLLAELKTDALTKYNIRGAAVNALPFDFLKVGPNFSDEGLTKSLYGDGLLKSLTERVLENYDDQNYTFSKEELMDCKTLREFDDLVVCDVYDFDGVDDYHRKCSTISVLDQVAVPELVIQALDDPFFQGNTNPTNNPSQPLRIQYTEHGGHCGYWRNEGPDHDATWMPLQLAKFLKHVDEQQSSLHALYDVESEGHDNPADVDDTRKQDLAEERRQRAALVSHSFQVKDYRPALYATNAHVQTVMGALYRKETMYASSDLPSFLSGISKFKGAVGGDGFQWENFHWDRRQRLETPDDDFFDVDWKTSGVNFASDDTPLVIICHGLQASSDSPLVKDMAEAFLGHGMGAACMNFRGCGGEVNRTPRGYHLGFTDDLHQLVTHVNTVYPNKRIYLSAFSLGANVVTSFLANLGSDAQKYSIAGAAVNALPYEVSKSTMNLNSDGITKTLYADRILESMYERIEEMYDYGIDFPFEREAIRDCKTIMDMENLVIAPFFDFEDAWDYYDKTSTLRRLDEVAVPELVIQSEDDPFLLGQSHVANKADRPLRIHYTKHGGHCGHVFHATDHAYPTSWMPTELARFLAHVDLSLKVDKFAFSSQYNQNTEKEILN</sequence>
<dbReference type="InterPro" id="IPR050960">
    <property type="entry name" value="AB_hydrolase_4_sf"/>
</dbReference>
<evidence type="ECO:0000313" key="6">
    <source>
        <dbReference type="Proteomes" id="UP001295423"/>
    </source>
</evidence>
<comment type="similarity">
    <text evidence="1">Belongs to the AB hydrolase superfamily. AB hydrolase 4 family.</text>
</comment>
<dbReference type="GO" id="GO:0034338">
    <property type="term" value="F:short-chain carboxylesterase activity"/>
    <property type="evidence" value="ECO:0007669"/>
    <property type="project" value="TreeGrafter"/>
</dbReference>
<feature type="region of interest" description="Disordered" evidence="2">
    <location>
        <begin position="364"/>
        <end position="405"/>
    </location>
</feature>
<gene>
    <name evidence="5" type="ORF">CYCCA115_LOCUS17811</name>
</gene>
<proteinExistence type="inferred from homology"/>
<dbReference type="InterPro" id="IPR022742">
    <property type="entry name" value="Hydrolase_4"/>
</dbReference>
<feature type="domain" description="Serine aminopeptidase S33" evidence="4">
    <location>
        <begin position="560"/>
        <end position="652"/>
    </location>
</feature>
<keyword evidence="3" id="KW-0812">Transmembrane</keyword>